<protein>
    <recommendedName>
        <fullName evidence="3">F5/8 type C domain-containing protein</fullName>
    </recommendedName>
</protein>
<dbReference type="InterPro" id="IPR008979">
    <property type="entry name" value="Galactose-bd-like_sf"/>
</dbReference>
<evidence type="ECO:0008006" key="3">
    <source>
        <dbReference type="Google" id="ProtNLM"/>
    </source>
</evidence>
<dbReference type="AlphaFoldDB" id="A0A366HDS6"/>
<sequence length="244" mass="26868">MLLLLLHPALAADPVVAPQPSRNNPLALPKGFAPEQLELMRPAYPRAHFVSGPLSGEVYMLPNLEMWDGEVTKMRLNFLVPKGTRDVARGKKVTGSDPTPEGDYAQFTDGIAVGNDTSAVQLDPGTQWIQVDLGERCHVWKVLLWRHYLPRVVCHDLIVQVSDDATFTKGVTTIFNNDHDNSSGLGVGQDVAYMETNHGRLIDGCEAEAAGRYVRFYGRGSSNDLWNQFVEVSIYGTPAPPPSR</sequence>
<dbReference type="OrthoDB" id="9790704at2"/>
<dbReference type="Gene3D" id="2.60.120.260">
    <property type="entry name" value="Galactose-binding domain-like"/>
    <property type="match status" value="1"/>
</dbReference>
<name>A0A366HDS6_9BACT</name>
<gene>
    <name evidence="1" type="ORF">DES53_108309</name>
</gene>
<keyword evidence="2" id="KW-1185">Reference proteome</keyword>
<dbReference type="RefSeq" id="WP_147263543.1">
    <property type="nucleotide sequence ID" value="NZ_QNRR01000008.1"/>
</dbReference>
<dbReference type="Proteomes" id="UP000253426">
    <property type="component" value="Unassembled WGS sequence"/>
</dbReference>
<dbReference type="SUPFAM" id="SSF49785">
    <property type="entry name" value="Galactose-binding domain-like"/>
    <property type="match status" value="1"/>
</dbReference>
<comment type="caution">
    <text evidence="1">The sequence shown here is derived from an EMBL/GenBank/DDBJ whole genome shotgun (WGS) entry which is preliminary data.</text>
</comment>
<accession>A0A366HDS6</accession>
<reference evidence="1 2" key="1">
    <citation type="submission" date="2018-06" db="EMBL/GenBank/DDBJ databases">
        <title>Genomic Encyclopedia of Type Strains, Phase IV (KMG-IV): sequencing the most valuable type-strain genomes for metagenomic binning, comparative biology and taxonomic classification.</title>
        <authorList>
            <person name="Goeker M."/>
        </authorList>
    </citation>
    <scope>NUCLEOTIDE SEQUENCE [LARGE SCALE GENOMIC DNA]</scope>
    <source>
        <strain evidence="1 2">DSM 25532</strain>
    </source>
</reference>
<organism evidence="1 2">
    <name type="scientific">Roseimicrobium gellanilyticum</name>
    <dbReference type="NCBI Taxonomy" id="748857"/>
    <lineage>
        <taxon>Bacteria</taxon>
        <taxon>Pseudomonadati</taxon>
        <taxon>Verrucomicrobiota</taxon>
        <taxon>Verrucomicrobiia</taxon>
        <taxon>Verrucomicrobiales</taxon>
        <taxon>Verrucomicrobiaceae</taxon>
        <taxon>Roseimicrobium</taxon>
    </lineage>
</organism>
<evidence type="ECO:0000313" key="2">
    <source>
        <dbReference type="Proteomes" id="UP000253426"/>
    </source>
</evidence>
<evidence type="ECO:0000313" key="1">
    <source>
        <dbReference type="EMBL" id="RBP40602.1"/>
    </source>
</evidence>
<dbReference type="EMBL" id="QNRR01000008">
    <property type="protein sequence ID" value="RBP40602.1"/>
    <property type="molecule type" value="Genomic_DNA"/>
</dbReference>
<proteinExistence type="predicted"/>